<dbReference type="RefSeq" id="WP_068653005.1">
    <property type="nucleotide sequence ID" value="NZ_CP043611.1"/>
</dbReference>
<dbReference type="AlphaFoldDB" id="A0A162LV26"/>
<dbReference type="InterPro" id="IPR058926">
    <property type="entry name" value="YmzB-like"/>
</dbReference>
<dbReference type="Pfam" id="PF25846">
    <property type="entry name" value="YmzB"/>
    <property type="match status" value="1"/>
</dbReference>
<dbReference type="OrthoDB" id="2613420at2"/>
<protein>
    <submittedName>
        <fullName evidence="1">Uncharacterized protein</fullName>
    </submittedName>
</protein>
<dbReference type="EMBL" id="LVJI01000054">
    <property type="protein sequence ID" value="OAB40197.1"/>
    <property type="molecule type" value="Genomic_DNA"/>
</dbReference>
<gene>
    <name evidence="1" type="ORF">PBAT_23050</name>
</gene>
<sequence length="112" mass="12534">MMEQAITQVTQWLNSHLDHTIIVKKEEDDDIDQVHIQLSQFEFRQTGEGSDAYLDSALVLQGKGSTLNNDGDLVPLPQDMYDIATTGLEIINLVSEEIELHSARAKYTISST</sequence>
<comment type="caution">
    <text evidence="1">The sequence shown here is derived from an EMBL/GenBank/DDBJ whole genome shotgun (WGS) entry which is preliminary data.</text>
</comment>
<reference evidence="1 2" key="1">
    <citation type="submission" date="2016-03" db="EMBL/GenBank/DDBJ databases">
        <title>Draft genome sequence of Paenibacillus antarcticus CECT 5836.</title>
        <authorList>
            <person name="Shin S.-K."/>
            <person name="Yi H."/>
        </authorList>
    </citation>
    <scope>NUCLEOTIDE SEQUENCE [LARGE SCALE GENOMIC DNA]</scope>
    <source>
        <strain evidence="1 2">CECT 5836</strain>
    </source>
</reference>
<evidence type="ECO:0000313" key="1">
    <source>
        <dbReference type="EMBL" id="OAB40197.1"/>
    </source>
</evidence>
<proteinExistence type="predicted"/>
<organism evidence="1 2">
    <name type="scientific">Paenibacillus antarcticus</name>
    <dbReference type="NCBI Taxonomy" id="253703"/>
    <lineage>
        <taxon>Bacteria</taxon>
        <taxon>Bacillati</taxon>
        <taxon>Bacillota</taxon>
        <taxon>Bacilli</taxon>
        <taxon>Bacillales</taxon>
        <taxon>Paenibacillaceae</taxon>
        <taxon>Paenibacillus</taxon>
    </lineage>
</organism>
<keyword evidence="2" id="KW-1185">Reference proteome</keyword>
<dbReference type="Proteomes" id="UP000077355">
    <property type="component" value="Unassembled WGS sequence"/>
</dbReference>
<accession>A0A162LV26</accession>
<name>A0A162LV26_9BACL</name>
<evidence type="ECO:0000313" key="2">
    <source>
        <dbReference type="Proteomes" id="UP000077355"/>
    </source>
</evidence>